<dbReference type="Pfam" id="PF14316">
    <property type="entry name" value="DUF4381"/>
    <property type="match status" value="1"/>
</dbReference>
<organism evidence="2 3">
    <name type="scientific">Parahalioglobus pacificus</name>
    <dbReference type="NCBI Taxonomy" id="930806"/>
    <lineage>
        <taxon>Bacteria</taxon>
        <taxon>Pseudomonadati</taxon>
        <taxon>Pseudomonadota</taxon>
        <taxon>Gammaproteobacteria</taxon>
        <taxon>Cellvibrionales</taxon>
        <taxon>Halieaceae</taxon>
        <taxon>Parahalioglobus</taxon>
    </lineage>
</organism>
<keyword evidence="1" id="KW-0472">Membrane</keyword>
<keyword evidence="1" id="KW-1133">Transmembrane helix</keyword>
<sequence length="168" mass="18912">MSAPELPAIFGNYALGDFNEVIPPTDISWWPATNGWLIVAALAGFYVAKLAYRKLRLWWLNRYRREARQRLRLISKGPAQGQALVEQLNTLLKLTAMQADSRQAVAALSGEHWVTYLNNRCESAPFDALNAQFLARGSYQALPMDPTGRIALLTCCDTWLIQHRNAHA</sequence>
<feature type="transmembrane region" description="Helical" evidence="1">
    <location>
        <begin position="35"/>
        <end position="52"/>
    </location>
</feature>
<dbReference type="Proteomes" id="UP000644693">
    <property type="component" value="Unassembled WGS sequence"/>
</dbReference>
<accession>A0A918XIM0</accession>
<comment type="caution">
    <text evidence="2">The sequence shown here is derived from an EMBL/GenBank/DDBJ whole genome shotgun (WGS) entry which is preliminary data.</text>
</comment>
<proteinExistence type="predicted"/>
<reference evidence="2" key="1">
    <citation type="journal article" date="2014" name="Int. J. Syst. Evol. Microbiol.">
        <title>Complete genome sequence of Corynebacterium casei LMG S-19264T (=DSM 44701T), isolated from a smear-ripened cheese.</title>
        <authorList>
            <consortium name="US DOE Joint Genome Institute (JGI-PGF)"/>
            <person name="Walter F."/>
            <person name="Albersmeier A."/>
            <person name="Kalinowski J."/>
            <person name="Ruckert C."/>
        </authorList>
    </citation>
    <scope>NUCLEOTIDE SEQUENCE</scope>
    <source>
        <strain evidence="2">KCTC 23430</strain>
    </source>
</reference>
<evidence type="ECO:0008006" key="4">
    <source>
        <dbReference type="Google" id="ProtNLM"/>
    </source>
</evidence>
<evidence type="ECO:0000256" key="1">
    <source>
        <dbReference type="SAM" id="Phobius"/>
    </source>
</evidence>
<name>A0A918XIM0_9GAMM</name>
<evidence type="ECO:0000313" key="2">
    <source>
        <dbReference type="EMBL" id="GHD33805.1"/>
    </source>
</evidence>
<protein>
    <recommendedName>
        <fullName evidence="4">DUF4381 domain-containing protein</fullName>
    </recommendedName>
</protein>
<gene>
    <name evidence="2" type="ORF">GCM10007053_18750</name>
</gene>
<dbReference type="EMBL" id="BMYM01000002">
    <property type="protein sequence ID" value="GHD33805.1"/>
    <property type="molecule type" value="Genomic_DNA"/>
</dbReference>
<evidence type="ECO:0000313" key="3">
    <source>
        <dbReference type="Proteomes" id="UP000644693"/>
    </source>
</evidence>
<keyword evidence="3" id="KW-1185">Reference proteome</keyword>
<keyword evidence="1" id="KW-0812">Transmembrane</keyword>
<dbReference type="RefSeq" id="WP_189477544.1">
    <property type="nucleotide sequence ID" value="NZ_BMYM01000002.1"/>
</dbReference>
<dbReference type="AlphaFoldDB" id="A0A918XIM0"/>
<dbReference type="InterPro" id="IPR025489">
    <property type="entry name" value="DUF4381"/>
</dbReference>
<reference evidence="2" key="2">
    <citation type="submission" date="2020-09" db="EMBL/GenBank/DDBJ databases">
        <authorList>
            <person name="Sun Q."/>
            <person name="Kim S."/>
        </authorList>
    </citation>
    <scope>NUCLEOTIDE SEQUENCE</scope>
    <source>
        <strain evidence="2">KCTC 23430</strain>
    </source>
</reference>